<dbReference type="RefSeq" id="WP_326569460.1">
    <property type="nucleotide sequence ID" value="NZ_CP142149.1"/>
</dbReference>
<protein>
    <submittedName>
        <fullName evidence="1">Uncharacterized protein</fullName>
    </submittedName>
</protein>
<organism evidence="1 2">
    <name type="scientific">Amycolatopsis rhabdoformis</name>
    <dbReference type="NCBI Taxonomy" id="1448059"/>
    <lineage>
        <taxon>Bacteria</taxon>
        <taxon>Bacillati</taxon>
        <taxon>Actinomycetota</taxon>
        <taxon>Actinomycetes</taxon>
        <taxon>Pseudonocardiales</taxon>
        <taxon>Pseudonocardiaceae</taxon>
        <taxon>Amycolatopsis</taxon>
    </lineage>
</organism>
<reference evidence="1 2" key="1">
    <citation type="journal article" date="2015" name="Int. J. Syst. Evol. Microbiol.">
        <title>Amycolatopsis rhabdoformis sp. nov., an actinomycete isolated from a tropical forest soil.</title>
        <authorList>
            <person name="Souza W.R."/>
            <person name="Silva R.E."/>
            <person name="Goodfellow M."/>
            <person name="Busarakam K."/>
            <person name="Figueiro F.S."/>
            <person name="Ferreira D."/>
            <person name="Rodrigues-Filho E."/>
            <person name="Moraes L.A.B."/>
            <person name="Zucchi T.D."/>
        </authorList>
    </citation>
    <scope>NUCLEOTIDE SEQUENCE [LARGE SCALE GENOMIC DNA]</scope>
    <source>
        <strain evidence="1 2">NCIMB 14900</strain>
    </source>
</reference>
<evidence type="ECO:0000313" key="1">
    <source>
        <dbReference type="EMBL" id="WSE30515.1"/>
    </source>
</evidence>
<name>A0ABZ1I850_9PSEU</name>
<sequence>MTDLQWFEAIPPRNGTPTDLTAMCRVLADRPQHGLRRLQPLVVFEAWFAHDRVRWLLGVEPRIAGSLPQELVAQLPDMALLETDVPDRPAPVTAREVHLTNKIHPVRLDTSAGVTAGLVQLRESLRPREAVVGELGGRTKPSFNASSGQ</sequence>
<accession>A0ABZ1I850</accession>
<keyword evidence="2" id="KW-1185">Reference proteome</keyword>
<gene>
    <name evidence="1" type="ORF">VSH64_48330</name>
</gene>
<dbReference type="EMBL" id="CP142149">
    <property type="protein sequence ID" value="WSE30515.1"/>
    <property type="molecule type" value="Genomic_DNA"/>
</dbReference>
<proteinExistence type="predicted"/>
<evidence type="ECO:0000313" key="2">
    <source>
        <dbReference type="Proteomes" id="UP001330812"/>
    </source>
</evidence>
<dbReference type="Proteomes" id="UP001330812">
    <property type="component" value="Chromosome"/>
</dbReference>